<gene>
    <name evidence="4" type="primary">FGENESH: predicted gene_6.497</name>
    <name evidence="4" type="ORF">BN2166_0035750</name>
</gene>
<dbReference type="Pfam" id="PF13622">
    <property type="entry name" value="4HBT_3"/>
    <property type="match status" value="1"/>
</dbReference>
<evidence type="ECO:0000256" key="1">
    <source>
        <dbReference type="ARBA" id="ARBA00007191"/>
    </source>
</evidence>
<dbReference type="STRING" id="5286.A0A0K3CD98"/>
<protein>
    <recommendedName>
        <fullName evidence="3">Roadblock/LAMTOR2 domain-containing protein</fullName>
    </recommendedName>
</protein>
<reference evidence="4 5" key="1">
    <citation type="submission" date="2015-07" db="EMBL/GenBank/DDBJ databases">
        <authorList>
            <person name="Cajimat M.N.B."/>
            <person name="Milazzo M.L."/>
            <person name="Fulhorst C.F."/>
        </authorList>
    </citation>
    <scope>NUCLEOTIDE SEQUENCE [LARGE SCALE GENOMIC DNA]</scope>
    <source>
        <strain evidence="4">Single colony</strain>
    </source>
</reference>
<dbReference type="AlphaFoldDB" id="A0A0K3CD98"/>
<accession>A0A0K3CD98</accession>
<dbReference type="InterPro" id="IPR004942">
    <property type="entry name" value="Roadblock/LAMTOR2_dom"/>
</dbReference>
<evidence type="ECO:0000313" key="4">
    <source>
        <dbReference type="EMBL" id="CTR07714.1"/>
    </source>
</evidence>
<dbReference type="InterPro" id="IPR049449">
    <property type="entry name" value="TesB_ACOT8-like_N"/>
</dbReference>
<feature type="region of interest" description="Disordered" evidence="2">
    <location>
        <begin position="517"/>
        <end position="550"/>
    </location>
</feature>
<feature type="domain" description="Roadblock/LAMTOR2" evidence="3">
    <location>
        <begin position="53"/>
        <end position="236"/>
    </location>
</feature>
<name>A0A0K3CD98_RHOTO</name>
<evidence type="ECO:0000259" key="3">
    <source>
        <dbReference type="SMART" id="SM00960"/>
    </source>
</evidence>
<dbReference type="Gene3D" id="3.30.450.30">
    <property type="entry name" value="Dynein light chain 2a, cytoplasmic"/>
    <property type="match status" value="1"/>
</dbReference>
<dbReference type="PANTHER" id="PTHR38110">
    <property type="entry name" value="CHROMOSOME 23, WHOLE GENOME SHOTGUN SEQUENCE"/>
    <property type="match status" value="1"/>
</dbReference>
<organism evidence="4 5">
    <name type="scientific">Rhodotorula toruloides</name>
    <name type="common">Yeast</name>
    <name type="synonym">Rhodosporidium toruloides</name>
    <dbReference type="NCBI Taxonomy" id="5286"/>
    <lineage>
        <taxon>Eukaryota</taxon>
        <taxon>Fungi</taxon>
        <taxon>Dikarya</taxon>
        <taxon>Basidiomycota</taxon>
        <taxon>Pucciniomycotina</taxon>
        <taxon>Microbotryomycetes</taxon>
        <taxon>Sporidiobolales</taxon>
        <taxon>Sporidiobolaceae</taxon>
        <taxon>Rhodotorula</taxon>
    </lineage>
</organism>
<evidence type="ECO:0000256" key="2">
    <source>
        <dbReference type="SAM" id="MobiDB-lite"/>
    </source>
</evidence>
<dbReference type="Proteomes" id="UP000199069">
    <property type="component" value="Unassembled WGS sequence"/>
</dbReference>
<dbReference type="InterPro" id="IPR042171">
    <property type="entry name" value="Acyl-CoA_hotdog"/>
</dbReference>
<feature type="compositionally biased region" description="Acidic residues" evidence="2">
    <location>
        <begin position="530"/>
        <end position="541"/>
    </location>
</feature>
<dbReference type="Gene3D" id="2.40.160.210">
    <property type="entry name" value="Acyl-CoA thioesterase, double hotdog domain"/>
    <property type="match status" value="1"/>
</dbReference>
<dbReference type="SMART" id="SM00960">
    <property type="entry name" value="Robl_LC7"/>
    <property type="match status" value="1"/>
</dbReference>
<evidence type="ECO:0000313" key="5">
    <source>
        <dbReference type="Proteomes" id="UP000199069"/>
    </source>
</evidence>
<dbReference type="EMBL" id="CWKI01000006">
    <property type="protein sequence ID" value="CTR07714.1"/>
    <property type="molecule type" value="Genomic_DNA"/>
</dbReference>
<sequence length="550" mass="59984">MRPSVAFASAPPTRAMSARRWWTPSNGGTTDGCESSLGILELQAHPVSAPPEVEATLARLTSYKDVQGVLILARPNGIILRSSGSLFALPPSSAAVASPSPRAEGDEEDEGEKEQSGPKTSEVARKYARAATRMVEAVGNEVRDCDDDGGDDLRFLRIRTKRHELIITPVSLKLQALQTMLNLTAASTTRPRYLRDPHPPPAILRSPSSCVFDADISPDWCVGSVGHGGYLLCVLTDAVIRHQRIHHSKHVDPAQLSSQFFSATVPGRAQVEVKIISASKRWTRLDVELWQWTPDPNTDDFVNPANQRVLRIQAHYLVSELPEHPQPAKGAESAPIGGLNFLSRPCPLLQHPGKIDMRDGGSHVPEKLRFSKGMRWKVVAVTQPNDGSLAWGAWIELMSGEDVAELATLVPFFADVAKNGPEMLPEDKKPGPSLSRFPLPSPFGRRTIGLYSTTKTIHEGRHDLTVECWAAPADLGDGKGVREEGLVKEEDGVERWRREEARLVGVSTQMALAVPLEVNHARGRKTLPGESDESSSSDSESEGGKKRAML</sequence>
<keyword evidence="5" id="KW-1185">Reference proteome</keyword>
<feature type="region of interest" description="Disordered" evidence="2">
    <location>
        <begin position="90"/>
        <end position="125"/>
    </location>
</feature>
<comment type="similarity">
    <text evidence="1">Belongs to the GAMAD family.</text>
</comment>
<dbReference type="SUPFAM" id="SSF103196">
    <property type="entry name" value="Roadblock/LC7 domain"/>
    <property type="match status" value="1"/>
</dbReference>
<feature type="compositionally biased region" description="Low complexity" evidence="2">
    <location>
        <begin position="90"/>
        <end position="101"/>
    </location>
</feature>
<proteinExistence type="inferred from homology"/>
<dbReference type="InterPro" id="IPR052389">
    <property type="entry name" value="Sec_Metab_Biosynth-Assoc"/>
</dbReference>
<dbReference type="PANTHER" id="PTHR38110:SF1">
    <property type="entry name" value="THIOESTERASE DOMAIN-CONTAINING PROTEIN"/>
    <property type="match status" value="1"/>
</dbReference>